<feature type="coiled-coil region" evidence="5">
    <location>
        <begin position="533"/>
        <end position="560"/>
    </location>
</feature>
<dbReference type="InterPro" id="IPR018289">
    <property type="entry name" value="MULE_transposase_dom"/>
</dbReference>
<dbReference type="Pfam" id="PF04434">
    <property type="entry name" value="SWIM"/>
    <property type="match status" value="1"/>
</dbReference>
<evidence type="ECO:0000256" key="4">
    <source>
        <dbReference type="PROSITE-ProRule" id="PRU00325"/>
    </source>
</evidence>
<evidence type="ECO:0000256" key="3">
    <source>
        <dbReference type="ARBA" id="ARBA00022833"/>
    </source>
</evidence>
<feature type="coiled-coil region" evidence="5">
    <location>
        <begin position="1585"/>
        <end position="1626"/>
    </location>
</feature>
<feature type="compositionally biased region" description="Basic residues" evidence="6">
    <location>
        <begin position="266"/>
        <end position="280"/>
    </location>
</feature>
<keyword evidence="3" id="KW-0862">Zinc</keyword>
<dbReference type="Proteomes" id="UP000694240">
    <property type="component" value="Chromosome 9"/>
</dbReference>
<dbReference type="PANTHER" id="PTHR31973:SF195">
    <property type="entry name" value="MUDR FAMILY TRANSPOSASE"/>
    <property type="match status" value="1"/>
</dbReference>
<evidence type="ECO:0000256" key="2">
    <source>
        <dbReference type="ARBA" id="ARBA00022771"/>
    </source>
</evidence>
<feature type="region of interest" description="Disordered" evidence="6">
    <location>
        <begin position="851"/>
        <end position="871"/>
    </location>
</feature>
<evidence type="ECO:0000256" key="5">
    <source>
        <dbReference type="SAM" id="Coils"/>
    </source>
</evidence>
<feature type="domain" description="SWIM-type" evidence="7">
    <location>
        <begin position="1363"/>
        <end position="1395"/>
    </location>
</feature>
<feature type="region of interest" description="Disordered" evidence="6">
    <location>
        <begin position="889"/>
        <end position="955"/>
    </location>
</feature>
<feature type="compositionally biased region" description="Acidic residues" evidence="6">
    <location>
        <begin position="919"/>
        <end position="931"/>
    </location>
</feature>
<accession>A0A8T2A5V0</accession>
<feature type="region of interest" description="Disordered" evidence="6">
    <location>
        <begin position="667"/>
        <end position="690"/>
    </location>
</feature>
<dbReference type="InterPro" id="IPR007989">
    <property type="entry name" value="DUF730"/>
</dbReference>
<dbReference type="EMBL" id="JAEFBK010000009">
    <property type="protein sequence ID" value="KAG7567960.1"/>
    <property type="molecule type" value="Genomic_DNA"/>
</dbReference>
<dbReference type="Pfam" id="PF05325">
    <property type="entry name" value="DUF730"/>
    <property type="match status" value="2"/>
</dbReference>
<keyword evidence="5" id="KW-0175">Coiled coil</keyword>
<dbReference type="SMART" id="SM00575">
    <property type="entry name" value="ZnF_PMZ"/>
    <property type="match status" value="1"/>
</dbReference>
<proteinExistence type="predicted"/>
<feature type="compositionally biased region" description="Acidic residues" evidence="6">
    <location>
        <begin position="195"/>
        <end position="222"/>
    </location>
</feature>
<evidence type="ECO:0000259" key="7">
    <source>
        <dbReference type="PROSITE" id="PS50966"/>
    </source>
</evidence>
<feature type="region of interest" description="Disordered" evidence="6">
    <location>
        <begin position="194"/>
        <end position="281"/>
    </location>
</feature>
<evidence type="ECO:0000313" key="9">
    <source>
        <dbReference type="Proteomes" id="UP000694240"/>
    </source>
</evidence>
<keyword evidence="9" id="KW-1185">Reference proteome</keyword>
<dbReference type="GO" id="GO:0008270">
    <property type="term" value="F:zinc ion binding"/>
    <property type="evidence" value="ECO:0007669"/>
    <property type="project" value="UniProtKB-KW"/>
</dbReference>
<feature type="compositionally biased region" description="Low complexity" evidence="6">
    <location>
        <begin position="678"/>
        <end position="690"/>
    </location>
</feature>
<protein>
    <submittedName>
        <fullName evidence="8">Zinc finger SWIM-type</fullName>
    </submittedName>
</protein>
<keyword evidence="2 4" id="KW-0863">Zinc-finger</keyword>
<dbReference type="PANTHER" id="PTHR31973">
    <property type="entry name" value="POLYPROTEIN, PUTATIVE-RELATED"/>
    <property type="match status" value="1"/>
</dbReference>
<feature type="compositionally biased region" description="Polar residues" evidence="6">
    <location>
        <begin position="253"/>
        <end position="262"/>
    </location>
</feature>
<dbReference type="InterPro" id="IPR007527">
    <property type="entry name" value="Znf_SWIM"/>
</dbReference>
<evidence type="ECO:0000256" key="6">
    <source>
        <dbReference type="SAM" id="MobiDB-lite"/>
    </source>
</evidence>
<feature type="compositionally biased region" description="Acidic residues" evidence="6">
    <location>
        <begin position="889"/>
        <end position="911"/>
    </location>
</feature>
<dbReference type="Pfam" id="PF03004">
    <property type="entry name" value="Transposase_24"/>
    <property type="match status" value="1"/>
</dbReference>
<sequence length="1634" mass="184935">MILQRRIFAKSSPRVTNDFGSGTTFLFASDALALRLGCLVKSARDEGGAARVRWYVVSRGDARCPEPVRPWFSRTDLVIDPGPIPSNSKDHSSRLRWLAFGPRHIAQNYKGYIINGQRFHTDDVKRKTQNSGVTYEAFSMCRSSAKDTRQMADIVSFYGVIKEILMLDYHMFQIPVFRLNKFFTLEKMTAHLGDDGVEEEDINGEEDIEEQENGAEDNEEQDNGQSQENERDNEEVEKHSAQIQEDRIPPSTAGASETQTHQPDNKKRKSRGPTRMRKVAKNLEDKVEVEFNALGEHVGKGSVTLSSFLGPLVREHVPVLLDDWRQLDQRTKDVMWEEIQGRFNIKEDWQKEAVFRQMGGLWRAAKSKLVTKVRSTKSKVALQQLKPSNIQCTSAWNSWVKNKCTAAFKERSEKYRQLRKGQIPHTTSRKGMTRLADEMKKNSFDPRKVTRSKVWIAGHTHSDGRPVREEFAETIEMIKTIDSEMDSTTSTDNVREDAVSQVLGKDRPGRVRGMGRGATVTKLAFLQTRDSHVKKLEASQAELLSKLENLQNVVSNLASKKRQIDDVSMSDLSNVSKGGVRCQLLDWCLNVEVVVGEGEFYSSEHTYKIGRIPLGRNAAAVLVKSTTVVKPDAYLWRPNPPISLMSDALNETIAWPIDRIQLLDVPANDESTRKSPQSATTPSATTLSTASSKGAKQKCFLLNIDNTGQRVAIGRVSLTDPAEKVHHVPLGANASKVWVEVSKVEGVVKHKYVFNTDDKGCRVVQIDAETTHDKLVKLVLDDYGLNELCHQLKLSYMLSKKAMKNMSHDTPPVYVSNDRQLQCFLSLRKIDQLRLCVEFTVKEYMEIIRKDGSRGRMKRPSSSGSKLESRYEVQDGGFEGFCYDYSENQDEEAGDQEAGDQEADDKEEDDEFSSRFDVFDDPDGASSDDDNFTIYGKPCEQDEDSPSLPPKKTPQNIEMVGSAGNSEALRMELSSLNLAIGQRYRSIEDLVHRLKLLACERSNRSRQATPDVLGALYRDFLGDVGPDVKPRSVGVIINKHFRIKMGYWKSHRTLLFARQIDQGTPESSFEELPSYLYMIRRANPGTVTRLQLDEEGRFNYVFIAFGASIVGFPFMRKVVVVDGTFLHGSYKGTLLTALAHDGNFQIFPIAFGVVDTENDDSWRWFFTQLKVVIPNDKDLAIISDRHKSIGKAIGEVYPMASRGICTYHLYKNILVKFKGKHLFPLVKNAARCFRLSDFTEAFNEIEASDQNLHGYLQRAGVRMWARVHFPGERYNLMTTNIAESMNKALSKARSLPIVRLLESIRTMMTRWFAERREDANSQQTTLSRGVEKLLQARVTAARLMGVQTIDALRVQVTYGSKLHIVNVDAKICTCRRFEHEKLPCIHAIAAAEHMGVSRISLCSPYYKSSYLVSAYAAPIMSSDTAIPVPQIVVNQPCLPPIVVNQPGRPKKIRIKSSLEVAIGNKRPRKQHVCSQCKQAGHNAKTCSHIVRITRPNHELTYVSKEKMMAQRSLLGGDSRVDEKTASEGNEELDRMEIRMRIRYGEIRRRDKGVPIACDCSEAVLVATSRDPNTRGKLYFSCPYEISDIKEEKNEMKQDLEAAKKRIEAQEEKIFLMEEKFEALEKKYQSLNKYL</sequence>
<evidence type="ECO:0000313" key="8">
    <source>
        <dbReference type="EMBL" id="KAG7567960.1"/>
    </source>
</evidence>
<gene>
    <name evidence="8" type="ORF">ISN45_Aa04g007930</name>
</gene>
<dbReference type="Pfam" id="PF10551">
    <property type="entry name" value="MULE"/>
    <property type="match status" value="1"/>
</dbReference>
<evidence type="ECO:0000256" key="1">
    <source>
        <dbReference type="ARBA" id="ARBA00022723"/>
    </source>
</evidence>
<dbReference type="InterPro" id="IPR004252">
    <property type="entry name" value="Probable_transposase_24"/>
</dbReference>
<dbReference type="InterPro" id="IPR006564">
    <property type="entry name" value="Znf_PMZ"/>
</dbReference>
<comment type="caution">
    <text evidence="8">The sequence shown here is derived from an EMBL/GenBank/DDBJ whole genome shotgun (WGS) entry which is preliminary data.</text>
</comment>
<reference evidence="8 9" key="1">
    <citation type="submission" date="2020-12" db="EMBL/GenBank/DDBJ databases">
        <title>Concerted genomic and epigenomic changes stabilize Arabidopsis allopolyploids.</title>
        <authorList>
            <person name="Chen Z."/>
        </authorList>
    </citation>
    <scope>NUCLEOTIDE SEQUENCE [LARGE SCALE GENOMIC DNA]</scope>
    <source>
        <strain evidence="8">Allo738</strain>
        <tissue evidence="8">Leaf</tissue>
    </source>
</reference>
<name>A0A8T2A5V0_9BRAS</name>
<keyword evidence="1" id="KW-0479">Metal-binding</keyword>
<dbReference type="PROSITE" id="PS50966">
    <property type="entry name" value="ZF_SWIM"/>
    <property type="match status" value="1"/>
</dbReference>
<organism evidence="8 9">
    <name type="scientific">Arabidopsis thaliana x Arabidopsis arenosa</name>
    <dbReference type="NCBI Taxonomy" id="1240361"/>
    <lineage>
        <taxon>Eukaryota</taxon>
        <taxon>Viridiplantae</taxon>
        <taxon>Streptophyta</taxon>
        <taxon>Embryophyta</taxon>
        <taxon>Tracheophyta</taxon>
        <taxon>Spermatophyta</taxon>
        <taxon>Magnoliopsida</taxon>
        <taxon>eudicotyledons</taxon>
        <taxon>Gunneridae</taxon>
        <taxon>Pentapetalae</taxon>
        <taxon>rosids</taxon>
        <taxon>malvids</taxon>
        <taxon>Brassicales</taxon>
        <taxon>Brassicaceae</taxon>
        <taxon>Camelineae</taxon>
        <taxon>Arabidopsis</taxon>
    </lineage>
</organism>
<feature type="compositionally biased region" description="Basic and acidic residues" evidence="6">
    <location>
        <begin position="236"/>
        <end position="248"/>
    </location>
</feature>